<name>A0ABT8RJV6_9BACT</name>
<gene>
    <name evidence="2" type="ORF">Q0590_33660</name>
</gene>
<keyword evidence="3" id="KW-1185">Reference proteome</keyword>
<feature type="domain" description="DUF2382" evidence="1">
    <location>
        <begin position="136"/>
        <end position="245"/>
    </location>
</feature>
<comment type="caution">
    <text evidence="2">The sequence shown here is derived from an EMBL/GenBank/DDBJ whole genome shotgun (WGS) entry which is preliminary data.</text>
</comment>
<dbReference type="Proteomes" id="UP001168528">
    <property type="component" value="Unassembled WGS sequence"/>
</dbReference>
<dbReference type="InterPro" id="IPR052967">
    <property type="entry name" value="Stress_Response_Assoc"/>
</dbReference>
<sequence length="260" mass="28868">MSQTVIGIFDNPTDAQKAVSQLVSKGFLQNNIDISAQSSQERAAAFQDKEQDDDSIGGFFKSLFGSDEQTSNKYASVARAHTLVTVHAQTKQEAQQAADVLDEYGALDIDERAAQYSSSGRAGSAVTSTEGAMAIPIIEEELQVGKRVVETGGVRLRSRIIERPVEEHLRLREERVYVERRPVNRPASDQDLAGFKEGMIEVSEHAEVPLVSKEARIVEEVKLSKEVKEREEVIKDTVRKTDVDVEQLKTDDLRDRPANL</sequence>
<organism evidence="2 3">
    <name type="scientific">Rhodocytophaga aerolata</name>
    <dbReference type="NCBI Taxonomy" id="455078"/>
    <lineage>
        <taxon>Bacteria</taxon>
        <taxon>Pseudomonadati</taxon>
        <taxon>Bacteroidota</taxon>
        <taxon>Cytophagia</taxon>
        <taxon>Cytophagales</taxon>
        <taxon>Rhodocytophagaceae</taxon>
        <taxon>Rhodocytophaga</taxon>
    </lineage>
</organism>
<dbReference type="EMBL" id="JAUKPO010000050">
    <property type="protein sequence ID" value="MDO1451270.1"/>
    <property type="molecule type" value="Genomic_DNA"/>
</dbReference>
<accession>A0ABT8RJV6</accession>
<dbReference type="PANTHER" id="PTHR38463:SF1">
    <property type="entry name" value="STRESS RESPONSE PROTEIN YSNF"/>
    <property type="match status" value="1"/>
</dbReference>
<dbReference type="Pfam" id="PF09557">
    <property type="entry name" value="DUF2382"/>
    <property type="match status" value="1"/>
</dbReference>
<reference evidence="2" key="1">
    <citation type="submission" date="2023-07" db="EMBL/GenBank/DDBJ databases">
        <title>The genome sequence of Rhodocytophaga aerolata KACC 12507.</title>
        <authorList>
            <person name="Zhang X."/>
        </authorList>
    </citation>
    <scope>NUCLEOTIDE SEQUENCE</scope>
    <source>
        <strain evidence="2">KACC 12507</strain>
    </source>
</reference>
<protein>
    <submittedName>
        <fullName evidence="2">YsnF/AvaK domain-containing protein</fullName>
    </submittedName>
</protein>
<evidence type="ECO:0000313" key="3">
    <source>
        <dbReference type="Proteomes" id="UP001168528"/>
    </source>
</evidence>
<dbReference type="RefSeq" id="WP_302042068.1">
    <property type="nucleotide sequence ID" value="NZ_JAUKPO010000050.1"/>
</dbReference>
<dbReference type="PANTHER" id="PTHR38463">
    <property type="entry name" value="STRESS RESPONSE PROTEIN YSNF"/>
    <property type="match status" value="1"/>
</dbReference>
<evidence type="ECO:0000259" key="1">
    <source>
        <dbReference type="Pfam" id="PF09557"/>
    </source>
</evidence>
<proteinExistence type="predicted"/>
<dbReference type="InterPro" id="IPR019060">
    <property type="entry name" value="DUF2382"/>
</dbReference>
<evidence type="ECO:0000313" key="2">
    <source>
        <dbReference type="EMBL" id="MDO1451270.1"/>
    </source>
</evidence>